<reference evidence="2" key="1">
    <citation type="submission" date="2021-01" db="EMBL/GenBank/DDBJ databases">
        <title>Whole genome shotgun sequence of Actinoplanes cyaneus NBRC 14990.</title>
        <authorList>
            <person name="Komaki H."/>
            <person name="Tamura T."/>
        </authorList>
    </citation>
    <scope>NUCLEOTIDE SEQUENCE</scope>
    <source>
        <strain evidence="2">NBRC 14990</strain>
    </source>
</reference>
<feature type="compositionally biased region" description="Pro residues" evidence="1">
    <location>
        <begin position="8"/>
        <end position="19"/>
    </location>
</feature>
<dbReference type="RefSeq" id="WP_203744779.1">
    <property type="nucleotide sequence ID" value="NZ_BAAAUC010000004.1"/>
</dbReference>
<evidence type="ECO:0000313" key="2">
    <source>
        <dbReference type="EMBL" id="GID67257.1"/>
    </source>
</evidence>
<organism evidence="2 3">
    <name type="scientific">Actinoplanes cyaneus</name>
    <dbReference type="NCBI Taxonomy" id="52696"/>
    <lineage>
        <taxon>Bacteria</taxon>
        <taxon>Bacillati</taxon>
        <taxon>Actinomycetota</taxon>
        <taxon>Actinomycetes</taxon>
        <taxon>Micromonosporales</taxon>
        <taxon>Micromonosporaceae</taxon>
        <taxon>Actinoplanes</taxon>
    </lineage>
</organism>
<proteinExistence type="predicted"/>
<gene>
    <name evidence="2" type="ORF">Acy02nite_51380</name>
</gene>
<dbReference type="Proteomes" id="UP000619479">
    <property type="component" value="Unassembled WGS sequence"/>
</dbReference>
<keyword evidence="3" id="KW-1185">Reference proteome</keyword>
<evidence type="ECO:0000313" key="3">
    <source>
        <dbReference type="Proteomes" id="UP000619479"/>
    </source>
</evidence>
<name>A0A919IL62_9ACTN</name>
<protein>
    <submittedName>
        <fullName evidence="2">Uncharacterized protein</fullName>
    </submittedName>
</protein>
<feature type="region of interest" description="Disordered" evidence="1">
    <location>
        <begin position="156"/>
        <end position="180"/>
    </location>
</feature>
<evidence type="ECO:0000256" key="1">
    <source>
        <dbReference type="SAM" id="MobiDB-lite"/>
    </source>
</evidence>
<dbReference type="EMBL" id="BOMH01000038">
    <property type="protein sequence ID" value="GID67257.1"/>
    <property type="molecule type" value="Genomic_DNA"/>
</dbReference>
<feature type="region of interest" description="Disordered" evidence="1">
    <location>
        <begin position="1"/>
        <end position="24"/>
    </location>
</feature>
<accession>A0A919IL62</accession>
<comment type="caution">
    <text evidence="2">The sequence shown here is derived from an EMBL/GenBank/DDBJ whole genome shotgun (WGS) entry which is preliminary data.</text>
</comment>
<sequence length="180" mass="19377">MRTALPRPALPQPNPPPRPDQPHYAARLPAIRVDQWLPGPARPTAGRAEVFGVDVAAVARAPRCRCHRSPPGSVRRRGPAIRTLFGAPMGLDTAGGFTVWRVGTFTAVLLGAGVILATTRITRGEEDTGRWDVLLAGRVPLREAVARHVTTVMIGRPRPRGSGGGRPCGRAGQQLRRQCR</sequence>
<dbReference type="AlphaFoldDB" id="A0A919IL62"/>